<keyword evidence="3" id="KW-1185">Reference proteome</keyword>
<sequence>MRKELNEVLVDFQNKLSELKTASDLIGQAKDAAISSSTLAQQMQIGYNQLFSDIQVEVHSIRKIKDVAAENLVEAGIRVEEIANRNFSKIDQDLRDGFALITDKIAHLIDEEVRALNDFNQKVDNVLQKIQDSIAINIGGIKNELADGRKQYSADTRSMESILLGNLQARLDDLGQKNNDSLNSINSVIEKNILNIKEELSLGLRILNNKLEALSTIVQQIQDNNRQFYADLERLLLITLNDNKEEIKNIVNEVRENQTEFELRLRIKLDENKAEVKQQVEYGNDQIRNVIYQQADLAKQELQSYFDQQFNLNTKHQQKIEVTLWITGGLLGALVSAVLIKLW</sequence>
<accession>A0A286F6A0</accession>
<organism evidence="2 3">
    <name type="scientific">Spirosoma fluviale</name>
    <dbReference type="NCBI Taxonomy" id="1597977"/>
    <lineage>
        <taxon>Bacteria</taxon>
        <taxon>Pseudomonadati</taxon>
        <taxon>Bacteroidota</taxon>
        <taxon>Cytophagia</taxon>
        <taxon>Cytophagales</taxon>
        <taxon>Cytophagaceae</taxon>
        <taxon>Spirosoma</taxon>
    </lineage>
</organism>
<feature type="coiled-coil region" evidence="1">
    <location>
        <begin position="204"/>
        <end position="260"/>
    </location>
</feature>
<evidence type="ECO:0000313" key="3">
    <source>
        <dbReference type="Proteomes" id="UP000219452"/>
    </source>
</evidence>
<dbReference type="EMBL" id="OCNH01000001">
    <property type="protein sequence ID" value="SOD78730.1"/>
    <property type="molecule type" value="Genomic_DNA"/>
</dbReference>
<evidence type="ECO:0000313" key="2">
    <source>
        <dbReference type="EMBL" id="SOD78730.1"/>
    </source>
</evidence>
<reference evidence="3" key="1">
    <citation type="submission" date="2017-09" db="EMBL/GenBank/DDBJ databases">
        <authorList>
            <person name="Varghese N."/>
            <person name="Submissions S."/>
        </authorList>
    </citation>
    <scope>NUCLEOTIDE SEQUENCE [LARGE SCALE GENOMIC DNA]</scope>
    <source>
        <strain evidence="3">DSM 29961</strain>
    </source>
</reference>
<keyword evidence="1" id="KW-0175">Coiled coil</keyword>
<evidence type="ECO:0000256" key="1">
    <source>
        <dbReference type="SAM" id="Coils"/>
    </source>
</evidence>
<dbReference type="RefSeq" id="WP_097124317.1">
    <property type="nucleotide sequence ID" value="NZ_OCNH01000001.1"/>
</dbReference>
<name>A0A286F6A0_9BACT</name>
<protein>
    <submittedName>
        <fullName evidence="2">Uncharacterized protein</fullName>
    </submittedName>
</protein>
<dbReference type="AlphaFoldDB" id="A0A286F6A0"/>
<dbReference type="Proteomes" id="UP000219452">
    <property type="component" value="Unassembled WGS sequence"/>
</dbReference>
<proteinExistence type="predicted"/>
<gene>
    <name evidence="2" type="ORF">SAMN06269250_0612</name>
</gene>